<dbReference type="RefSeq" id="WP_013171222.1">
    <property type="nucleotide sequence ID" value="NC_014219.1"/>
</dbReference>
<evidence type="ECO:0000259" key="3">
    <source>
        <dbReference type="PROSITE" id="PS50943"/>
    </source>
</evidence>
<dbReference type="HOGENOM" id="CLU_1324249_0_0_9"/>
<dbReference type="OrthoDB" id="9812495at2"/>
<evidence type="ECO:0000256" key="2">
    <source>
        <dbReference type="SAM" id="Phobius"/>
    </source>
</evidence>
<keyword evidence="2" id="KW-0472">Membrane</keyword>
<organism evidence="4 5">
    <name type="scientific">Bacillus selenitireducens (strain ATCC 700615 / DSM 15326 / MLS10)</name>
    <dbReference type="NCBI Taxonomy" id="439292"/>
    <lineage>
        <taxon>Bacteria</taxon>
        <taxon>Bacillati</taxon>
        <taxon>Bacillota</taxon>
        <taxon>Bacilli</taxon>
        <taxon>Bacillales</taxon>
        <taxon>Bacillaceae</taxon>
        <taxon>Salisediminibacterium</taxon>
    </lineage>
</organism>
<dbReference type="Gene3D" id="1.10.260.40">
    <property type="entry name" value="lambda repressor-like DNA-binding domains"/>
    <property type="match status" value="1"/>
</dbReference>
<dbReference type="Proteomes" id="UP000000271">
    <property type="component" value="Chromosome"/>
</dbReference>
<feature type="transmembrane region" description="Helical" evidence="2">
    <location>
        <begin position="176"/>
        <end position="198"/>
    </location>
</feature>
<evidence type="ECO:0000256" key="1">
    <source>
        <dbReference type="ARBA" id="ARBA00023125"/>
    </source>
</evidence>
<dbReference type="SMART" id="SM00530">
    <property type="entry name" value="HTH_XRE"/>
    <property type="match status" value="1"/>
</dbReference>
<dbReference type="STRING" id="439292.Bsel_0249"/>
<protein>
    <submittedName>
        <fullName evidence="4">Transcriptional regulator, XRE family</fullName>
    </submittedName>
</protein>
<feature type="transmembrane region" description="Helical" evidence="2">
    <location>
        <begin position="118"/>
        <end position="140"/>
    </location>
</feature>
<feature type="transmembrane region" description="Helical" evidence="2">
    <location>
        <begin position="152"/>
        <end position="170"/>
    </location>
</feature>
<reference evidence="4" key="1">
    <citation type="submission" date="2009-10" db="EMBL/GenBank/DDBJ databases">
        <title>Complete sequence of Bacillus selenitireducens MLS10.</title>
        <authorList>
            <consortium name="US DOE Joint Genome Institute"/>
            <person name="Lucas S."/>
            <person name="Copeland A."/>
            <person name="Lapidus A."/>
            <person name="Glavina del Rio T."/>
            <person name="Dalin E."/>
            <person name="Tice H."/>
            <person name="Bruce D."/>
            <person name="Goodwin L."/>
            <person name="Pitluck S."/>
            <person name="Sims D."/>
            <person name="Brettin T."/>
            <person name="Detter J.C."/>
            <person name="Han C."/>
            <person name="Larimer F."/>
            <person name="Land M."/>
            <person name="Hauser L."/>
            <person name="Kyrpides N."/>
            <person name="Ovchinnikova G."/>
            <person name="Stolz J."/>
        </authorList>
    </citation>
    <scope>NUCLEOTIDE SEQUENCE [LARGE SCALE GENOMIC DNA]</scope>
    <source>
        <strain evidence="4">MLS10</strain>
    </source>
</reference>
<dbReference type="InterPro" id="IPR010982">
    <property type="entry name" value="Lambda_DNA-bd_dom_sf"/>
</dbReference>
<keyword evidence="2" id="KW-0812">Transmembrane</keyword>
<dbReference type="Pfam" id="PF01381">
    <property type="entry name" value="HTH_3"/>
    <property type="match status" value="1"/>
</dbReference>
<dbReference type="PANTHER" id="PTHR46558">
    <property type="entry name" value="TRACRIPTIONAL REGULATORY PROTEIN-RELATED-RELATED"/>
    <property type="match status" value="1"/>
</dbReference>
<dbReference type="GO" id="GO:0003677">
    <property type="term" value="F:DNA binding"/>
    <property type="evidence" value="ECO:0007669"/>
    <property type="project" value="UniProtKB-KW"/>
</dbReference>
<dbReference type="PANTHER" id="PTHR46558:SF4">
    <property type="entry name" value="DNA-BIDING PHAGE PROTEIN"/>
    <property type="match status" value="1"/>
</dbReference>
<feature type="domain" description="HTH cro/C1-type" evidence="3">
    <location>
        <begin position="7"/>
        <end position="61"/>
    </location>
</feature>
<dbReference type="AlphaFoldDB" id="D6XWF1"/>
<gene>
    <name evidence="4" type="ordered locus">Bsel_0249</name>
</gene>
<keyword evidence="2" id="KW-1133">Transmembrane helix</keyword>
<dbReference type="EMBL" id="CP001791">
    <property type="protein sequence ID" value="ADH97793.1"/>
    <property type="molecule type" value="Genomic_DNA"/>
</dbReference>
<keyword evidence="5" id="KW-1185">Reference proteome</keyword>
<dbReference type="PROSITE" id="PS50943">
    <property type="entry name" value="HTH_CROC1"/>
    <property type="match status" value="1"/>
</dbReference>
<accession>D6XWF1</accession>
<dbReference type="KEGG" id="bse:Bsel_0249"/>
<dbReference type="InterPro" id="IPR001387">
    <property type="entry name" value="Cro/C1-type_HTH"/>
</dbReference>
<dbReference type="CDD" id="cd00093">
    <property type="entry name" value="HTH_XRE"/>
    <property type="match status" value="1"/>
</dbReference>
<feature type="transmembrane region" description="Helical" evidence="2">
    <location>
        <begin position="87"/>
        <end position="106"/>
    </location>
</feature>
<evidence type="ECO:0000313" key="4">
    <source>
        <dbReference type="EMBL" id="ADH97793.1"/>
    </source>
</evidence>
<name>D6XWF1_BACIE</name>
<dbReference type="eggNOG" id="COG1476">
    <property type="taxonomic scope" value="Bacteria"/>
</dbReference>
<evidence type="ECO:0000313" key="5">
    <source>
        <dbReference type="Proteomes" id="UP000000271"/>
    </source>
</evidence>
<keyword evidence="1" id="KW-0238">DNA-binding</keyword>
<dbReference type="SUPFAM" id="SSF47413">
    <property type="entry name" value="lambda repressor-like DNA-binding domains"/>
    <property type="match status" value="1"/>
</dbReference>
<sequence>MALGTTISQRRKELNLSQAFVAEEMGVSRQAVSKWETGQSVPSTAHLIRLAEVLGCDVQDLAEPDQEAQPAQPAEESGSKKDIRMQLAAVFGRVLMLVGFLGYMGAVSDPGDHGSMPLWFFNSWWLGHFAVGAGLTVIGTRDYYYRKGGPKSVIGWDLLFVGAFLFYGFSPFGEGVTTLVTMVMGATALIMMNIRYFIPVWRRDRAPSGS</sequence>
<proteinExistence type="predicted"/>